<dbReference type="InterPro" id="IPR050330">
    <property type="entry name" value="Bact_OuterMem_StrucFunc"/>
</dbReference>
<accession>A0ABT8VYY9</accession>
<dbReference type="InterPro" id="IPR006664">
    <property type="entry name" value="OMP_bac"/>
</dbReference>
<dbReference type="Proteomes" id="UP001168640">
    <property type="component" value="Unassembled WGS sequence"/>
</dbReference>
<dbReference type="PROSITE" id="PS51123">
    <property type="entry name" value="OMPA_2"/>
    <property type="match status" value="1"/>
</dbReference>
<protein>
    <submittedName>
        <fullName evidence="6">OmpA family protein</fullName>
    </submittedName>
</protein>
<dbReference type="RefSeq" id="WP_302909185.1">
    <property type="nucleotide sequence ID" value="NZ_JAUMIS010000001.1"/>
</dbReference>
<dbReference type="CDD" id="cd07185">
    <property type="entry name" value="OmpA_C-like"/>
    <property type="match status" value="1"/>
</dbReference>
<dbReference type="Gene3D" id="3.30.1330.60">
    <property type="entry name" value="OmpA-like domain"/>
    <property type="match status" value="1"/>
</dbReference>
<gene>
    <name evidence="6" type="ORF">QVZ43_05615</name>
</gene>
<dbReference type="InterPro" id="IPR006665">
    <property type="entry name" value="OmpA-like"/>
</dbReference>
<comment type="caution">
    <text evidence="6">The sequence shown here is derived from an EMBL/GenBank/DDBJ whole genome shotgun (WGS) entry which is preliminary data.</text>
</comment>
<sequence length="149" mass="16472">MTVLVLDNPSLLAQAANLVANSTPGKADGAQRRPHRTKFHYGFNKHGLSDADTGMIEQHAVYLRQNPSVRVRIHGHSDNFGSEDYNQFLSRLRASNLARLLIQAGVQESQILQTGWGSCRPLATPDDHAANRRVELEYLTNDVSQALQG</sequence>
<reference evidence="6" key="1">
    <citation type="submission" date="2023-07" db="EMBL/GenBank/DDBJ databases">
        <title>Marinobacter sp. chi1 genome sequencing and assembly.</title>
        <authorList>
            <person name="Park S."/>
        </authorList>
    </citation>
    <scope>NUCLEOTIDE SEQUENCE</scope>
    <source>
        <strain evidence="6">Chi1</strain>
    </source>
</reference>
<evidence type="ECO:0000256" key="3">
    <source>
        <dbReference type="ARBA" id="ARBA00023237"/>
    </source>
</evidence>
<dbReference type="SUPFAM" id="SSF103088">
    <property type="entry name" value="OmpA-like"/>
    <property type="match status" value="1"/>
</dbReference>
<feature type="domain" description="OmpA-like" evidence="5">
    <location>
        <begin position="28"/>
        <end position="142"/>
    </location>
</feature>
<evidence type="ECO:0000259" key="5">
    <source>
        <dbReference type="PROSITE" id="PS51123"/>
    </source>
</evidence>
<comment type="subcellular location">
    <subcellularLocation>
        <location evidence="1">Cell outer membrane</location>
    </subcellularLocation>
</comment>
<evidence type="ECO:0000313" key="6">
    <source>
        <dbReference type="EMBL" id="MDO3721191.1"/>
    </source>
</evidence>
<keyword evidence="7" id="KW-1185">Reference proteome</keyword>
<evidence type="ECO:0000256" key="1">
    <source>
        <dbReference type="ARBA" id="ARBA00004442"/>
    </source>
</evidence>
<dbReference type="InterPro" id="IPR036737">
    <property type="entry name" value="OmpA-like_sf"/>
</dbReference>
<dbReference type="Pfam" id="PF00691">
    <property type="entry name" value="OmpA"/>
    <property type="match status" value="1"/>
</dbReference>
<organism evidence="6 7">
    <name type="scientific">Marinobacter suaedae</name>
    <dbReference type="NCBI Taxonomy" id="3057675"/>
    <lineage>
        <taxon>Bacteria</taxon>
        <taxon>Pseudomonadati</taxon>
        <taxon>Pseudomonadota</taxon>
        <taxon>Gammaproteobacteria</taxon>
        <taxon>Pseudomonadales</taxon>
        <taxon>Marinobacteraceae</taxon>
        <taxon>Marinobacter</taxon>
    </lineage>
</organism>
<dbReference type="EMBL" id="JAUMIS010000001">
    <property type="protein sequence ID" value="MDO3721191.1"/>
    <property type="molecule type" value="Genomic_DNA"/>
</dbReference>
<evidence type="ECO:0000313" key="7">
    <source>
        <dbReference type="Proteomes" id="UP001168640"/>
    </source>
</evidence>
<dbReference type="PANTHER" id="PTHR30329:SF21">
    <property type="entry name" value="LIPOPROTEIN YIAD-RELATED"/>
    <property type="match status" value="1"/>
</dbReference>
<dbReference type="PANTHER" id="PTHR30329">
    <property type="entry name" value="STATOR ELEMENT OF FLAGELLAR MOTOR COMPLEX"/>
    <property type="match status" value="1"/>
</dbReference>
<keyword evidence="2 4" id="KW-0472">Membrane</keyword>
<evidence type="ECO:0000256" key="2">
    <source>
        <dbReference type="ARBA" id="ARBA00023136"/>
    </source>
</evidence>
<dbReference type="PRINTS" id="PR01021">
    <property type="entry name" value="OMPADOMAIN"/>
</dbReference>
<evidence type="ECO:0000256" key="4">
    <source>
        <dbReference type="PROSITE-ProRule" id="PRU00473"/>
    </source>
</evidence>
<proteinExistence type="predicted"/>
<name>A0ABT8VYY9_9GAMM</name>
<keyword evidence="3" id="KW-0998">Cell outer membrane</keyword>